<sequence>MKRKEKLTEKKELFPCVLRTYDPPPKRICLLTLFDVGRGILLLVQRITAQQIPQQYHLMDGSRTWSDARSFCRVKYTDLATVNNMDDGRRLVDALGSRVTHTWIGLRRAGGDRWMWSDGSGTAHFTKWLDGEPNNSGGDEQCGEFDVTWNDVSCEVKSNFVCYERREDGKERFVYYSEKRSWVDSLELCRSKHHDLAYVRTEEANSEIANLARTWTGLLWLPNKVWMGLFRDNWMWSDGSDTSFRSWLKGSDHRGDCASVAVARQGHWVRAECDQRTSFVCQGGLKVKKTLVRMKLRSDVDLTESRISDTLLKKLETGLRRLSVTDFNLSWRQDDGGLVFHRQTQLVVAKATGC</sequence>
<gene>
    <name evidence="3" type="ORF">F2P81_017967</name>
</gene>
<dbReference type="CDD" id="cd00037">
    <property type="entry name" value="CLECT"/>
    <property type="match status" value="1"/>
</dbReference>
<evidence type="ECO:0000259" key="2">
    <source>
        <dbReference type="PROSITE" id="PS50041"/>
    </source>
</evidence>
<feature type="domain" description="C-type lectin" evidence="2">
    <location>
        <begin position="173"/>
        <end position="282"/>
    </location>
</feature>
<proteinExistence type="predicted"/>
<name>A0A6A4SEA0_SCOMX</name>
<evidence type="ECO:0000313" key="3">
    <source>
        <dbReference type="EMBL" id="KAF0028862.1"/>
    </source>
</evidence>
<dbReference type="Proteomes" id="UP000438429">
    <property type="component" value="Unassembled WGS sequence"/>
</dbReference>
<dbReference type="InterPro" id="IPR016186">
    <property type="entry name" value="C-type_lectin-like/link_sf"/>
</dbReference>
<dbReference type="EMBL" id="VEVO01000016">
    <property type="protein sequence ID" value="KAF0028862.1"/>
    <property type="molecule type" value="Genomic_DNA"/>
</dbReference>
<dbReference type="PROSITE" id="PS00615">
    <property type="entry name" value="C_TYPE_LECTIN_1"/>
    <property type="match status" value="2"/>
</dbReference>
<dbReference type="AlphaFoldDB" id="A0A6A4SEA0"/>
<comment type="caution">
    <text evidence="3">The sequence shown here is derived from an EMBL/GenBank/DDBJ whole genome shotgun (WGS) entry which is preliminary data.</text>
</comment>
<dbReference type="SUPFAM" id="SSF56436">
    <property type="entry name" value="C-type lectin-like"/>
    <property type="match status" value="2"/>
</dbReference>
<evidence type="ECO:0000313" key="4">
    <source>
        <dbReference type="Proteomes" id="UP000438429"/>
    </source>
</evidence>
<feature type="domain" description="C-type lectin" evidence="2">
    <location>
        <begin position="56"/>
        <end position="163"/>
    </location>
</feature>
<dbReference type="PROSITE" id="PS50041">
    <property type="entry name" value="C_TYPE_LECTIN_2"/>
    <property type="match status" value="2"/>
</dbReference>
<dbReference type="InterPro" id="IPR016187">
    <property type="entry name" value="CTDL_fold"/>
</dbReference>
<dbReference type="InterPro" id="IPR001304">
    <property type="entry name" value="C-type_lectin-like"/>
</dbReference>
<dbReference type="PANTHER" id="PTHR45784">
    <property type="entry name" value="C-TYPE LECTIN DOMAIN FAMILY 20 MEMBER A-RELATED"/>
    <property type="match status" value="1"/>
</dbReference>
<organism evidence="3 4">
    <name type="scientific">Scophthalmus maximus</name>
    <name type="common">Turbot</name>
    <name type="synonym">Psetta maxima</name>
    <dbReference type="NCBI Taxonomy" id="52904"/>
    <lineage>
        <taxon>Eukaryota</taxon>
        <taxon>Metazoa</taxon>
        <taxon>Chordata</taxon>
        <taxon>Craniata</taxon>
        <taxon>Vertebrata</taxon>
        <taxon>Euteleostomi</taxon>
        <taxon>Actinopterygii</taxon>
        <taxon>Neopterygii</taxon>
        <taxon>Teleostei</taxon>
        <taxon>Neoteleostei</taxon>
        <taxon>Acanthomorphata</taxon>
        <taxon>Carangaria</taxon>
        <taxon>Pleuronectiformes</taxon>
        <taxon>Pleuronectoidei</taxon>
        <taxon>Scophthalmidae</taxon>
        <taxon>Scophthalmus</taxon>
    </lineage>
</organism>
<accession>A0A6A4SEA0</accession>
<protein>
    <recommendedName>
        <fullName evidence="2">C-type lectin domain-containing protein</fullName>
    </recommendedName>
</protein>
<dbReference type="SMART" id="SM00034">
    <property type="entry name" value="CLECT"/>
    <property type="match status" value="2"/>
</dbReference>
<dbReference type="InterPro" id="IPR018378">
    <property type="entry name" value="C-type_lectin_CS"/>
</dbReference>
<dbReference type="Pfam" id="PF00059">
    <property type="entry name" value="Lectin_C"/>
    <property type="match status" value="2"/>
</dbReference>
<evidence type="ECO:0000256" key="1">
    <source>
        <dbReference type="ARBA" id="ARBA00023157"/>
    </source>
</evidence>
<dbReference type="PANTHER" id="PTHR45784:SF3">
    <property type="entry name" value="C-TYPE LECTIN DOMAIN FAMILY 4 MEMBER K-LIKE-RELATED"/>
    <property type="match status" value="1"/>
</dbReference>
<dbReference type="Gene3D" id="3.10.100.10">
    <property type="entry name" value="Mannose-Binding Protein A, subunit A"/>
    <property type="match status" value="2"/>
</dbReference>
<reference evidence="3 4" key="1">
    <citation type="submission" date="2019-06" db="EMBL/GenBank/DDBJ databases">
        <title>Draft genomes of female and male turbot (Scophthalmus maximus).</title>
        <authorList>
            <person name="Xu H."/>
            <person name="Xu X.-W."/>
            <person name="Shao C."/>
            <person name="Chen S."/>
        </authorList>
    </citation>
    <scope>NUCLEOTIDE SEQUENCE [LARGE SCALE GENOMIC DNA]</scope>
    <source>
        <strain evidence="3">Ysfricsl-2016a</strain>
        <tissue evidence="3">Blood</tissue>
    </source>
</reference>
<keyword evidence="1" id="KW-1015">Disulfide bond</keyword>